<evidence type="ECO:0000313" key="2">
    <source>
        <dbReference type="Proteomes" id="UP000274822"/>
    </source>
</evidence>
<dbReference type="Proteomes" id="UP000274822">
    <property type="component" value="Unassembled WGS sequence"/>
</dbReference>
<feature type="non-terminal residue" evidence="1">
    <location>
        <position position="1"/>
    </location>
</feature>
<dbReference type="EMBL" id="RBNJ01002584">
    <property type="protein sequence ID" value="RUS31804.1"/>
    <property type="molecule type" value="Genomic_DNA"/>
</dbReference>
<proteinExistence type="predicted"/>
<protein>
    <submittedName>
        <fullName evidence="1">Uncharacterized protein</fullName>
    </submittedName>
</protein>
<organism evidence="1 2">
    <name type="scientific">Jimgerdemannia flammicorona</name>
    <dbReference type="NCBI Taxonomy" id="994334"/>
    <lineage>
        <taxon>Eukaryota</taxon>
        <taxon>Fungi</taxon>
        <taxon>Fungi incertae sedis</taxon>
        <taxon>Mucoromycota</taxon>
        <taxon>Mucoromycotina</taxon>
        <taxon>Endogonomycetes</taxon>
        <taxon>Endogonales</taxon>
        <taxon>Endogonaceae</taxon>
        <taxon>Jimgerdemannia</taxon>
    </lineage>
</organism>
<dbReference type="AlphaFoldDB" id="A0A433QPV2"/>
<accession>A0A433QPV2</accession>
<gene>
    <name evidence="1" type="ORF">BC938DRAFT_477024</name>
</gene>
<comment type="caution">
    <text evidence="1">The sequence shown here is derived from an EMBL/GenBank/DDBJ whole genome shotgun (WGS) entry which is preliminary data.</text>
</comment>
<reference evidence="1 2" key="1">
    <citation type="journal article" date="2018" name="New Phytol.">
        <title>Phylogenomics of Endogonaceae and evolution of mycorrhizas within Mucoromycota.</title>
        <authorList>
            <person name="Chang Y."/>
            <person name="Desiro A."/>
            <person name="Na H."/>
            <person name="Sandor L."/>
            <person name="Lipzen A."/>
            <person name="Clum A."/>
            <person name="Barry K."/>
            <person name="Grigoriev I.V."/>
            <person name="Martin F.M."/>
            <person name="Stajich J.E."/>
            <person name="Smith M.E."/>
            <person name="Bonito G."/>
            <person name="Spatafora J.W."/>
        </authorList>
    </citation>
    <scope>NUCLEOTIDE SEQUENCE [LARGE SCALE GENOMIC DNA]</scope>
    <source>
        <strain evidence="1 2">AD002</strain>
    </source>
</reference>
<sequence length="70" mass="7636">PAPTRVSPYPTRKGCSKFDLSAGTCIDPGGSQTQCHKIADYIFYIPWVIGFPSGIFAHRERGSTTISFAK</sequence>
<name>A0A433QPV2_9FUNG</name>
<keyword evidence="2" id="KW-1185">Reference proteome</keyword>
<evidence type="ECO:0000313" key="1">
    <source>
        <dbReference type="EMBL" id="RUS31804.1"/>
    </source>
</evidence>